<dbReference type="Proteomes" id="UP001163046">
    <property type="component" value="Unassembled WGS sequence"/>
</dbReference>
<dbReference type="EMBL" id="MU826375">
    <property type="protein sequence ID" value="KAJ7377631.1"/>
    <property type="molecule type" value="Genomic_DNA"/>
</dbReference>
<organism evidence="2 3">
    <name type="scientific">Desmophyllum pertusum</name>
    <dbReference type="NCBI Taxonomy" id="174260"/>
    <lineage>
        <taxon>Eukaryota</taxon>
        <taxon>Metazoa</taxon>
        <taxon>Cnidaria</taxon>
        <taxon>Anthozoa</taxon>
        <taxon>Hexacorallia</taxon>
        <taxon>Scleractinia</taxon>
        <taxon>Caryophylliina</taxon>
        <taxon>Caryophylliidae</taxon>
        <taxon>Desmophyllum</taxon>
    </lineage>
</organism>
<comment type="caution">
    <text evidence="2">The sequence shown here is derived from an EMBL/GenBank/DDBJ whole genome shotgun (WGS) entry which is preliminary data.</text>
</comment>
<evidence type="ECO:0000313" key="3">
    <source>
        <dbReference type="Proteomes" id="UP001163046"/>
    </source>
</evidence>
<dbReference type="Gene3D" id="1.20.1070.10">
    <property type="entry name" value="Rhodopsin 7-helix transmembrane proteins"/>
    <property type="match status" value="1"/>
</dbReference>
<gene>
    <name evidence="2" type="ORF">OS493_027708</name>
</gene>
<proteinExistence type="predicted"/>
<name>A0A9W9Z9X0_9CNID</name>
<evidence type="ECO:0000313" key="2">
    <source>
        <dbReference type="EMBL" id="KAJ7377631.1"/>
    </source>
</evidence>
<reference evidence="2" key="1">
    <citation type="submission" date="2023-01" db="EMBL/GenBank/DDBJ databases">
        <title>Genome assembly of the deep-sea coral Lophelia pertusa.</title>
        <authorList>
            <person name="Herrera S."/>
            <person name="Cordes E."/>
        </authorList>
    </citation>
    <scope>NUCLEOTIDE SEQUENCE</scope>
    <source>
        <strain evidence="2">USNM1676648</strain>
        <tissue evidence="2">Polyp</tissue>
    </source>
</reference>
<protein>
    <submittedName>
        <fullName evidence="2">Uncharacterized protein</fullName>
    </submittedName>
</protein>
<keyword evidence="3" id="KW-1185">Reference proteome</keyword>
<keyword evidence="1" id="KW-0732">Signal</keyword>
<sequence>MATIFLICWLPWFILMLLFKVNDNVEELELPAHVFVLVRRDFNNALKSLFKTSNINRSRNLSWSMFTKETKHNEPTARLTDEMAEDVV</sequence>
<accession>A0A9W9Z9X0</accession>
<dbReference type="AlphaFoldDB" id="A0A9W9Z9X0"/>
<feature type="chain" id="PRO_5040952357" evidence="1">
    <location>
        <begin position="25"/>
        <end position="88"/>
    </location>
</feature>
<feature type="signal peptide" evidence="1">
    <location>
        <begin position="1"/>
        <end position="24"/>
    </location>
</feature>
<evidence type="ECO:0000256" key="1">
    <source>
        <dbReference type="SAM" id="SignalP"/>
    </source>
</evidence>